<dbReference type="Proteomes" id="UP000018211">
    <property type="component" value="Unassembled WGS sequence"/>
</dbReference>
<dbReference type="PANTHER" id="PTHR40055">
    <property type="entry name" value="TRANSCRIPTIONAL REGULATOR YGIV-RELATED"/>
    <property type="match status" value="1"/>
</dbReference>
<evidence type="ECO:0000256" key="2">
    <source>
        <dbReference type="ARBA" id="ARBA00023125"/>
    </source>
</evidence>
<dbReference type="EMBL" id="CAOF01000187">
    <property type="protein sequence ID" value="CCO49798.1"/>
    <property type="molecule type" value="Genomic_DNA"/>
</dbReference>
<keyword evidence="1" id="KW-0805">Transcription regulation</keyword>
<sequence length="288" mass="33238">MERLYQSRIDRVIDYIQSNLDKDLTVEQLAKLACFSEFHFNRIFKQRVGQNAYQFVRRLRVEKAARLLIFESRAITDIALSCGFSNSASFAKSFKQVFGKSATQWRDDYLNRIDSDRGPVHLPITREPLSTVVIEQMPALRVAYVRNIGNFISNGQLFESLYGRLMQWAQPRQIALSPSYHLYHDSPFITDKSQLRVMVAIPIEERIKPSGDVSATTLSGGLYAVRTFYLTETEFSYAWDWMVSVWLPKSGYQMDNEREAIERCNVPVEHEGQRFFHVGLCVPITAAK</sequence>
<name>A0AAV2VYM4_9VIBR</name>
<dbReference type="InterPro" id="IPR010499">
    <property type="entry name" value="AraC_E-bd"/>
</dbReference>
<comment type="caution">
    <text evidence="5">The sequence shown here is derived from an EMBL/GenBank/DDBJ whole genome shotgun (WGS) entry which is preliminary data.</text>
</comment>
<organism evidence="5 6">
    <name type="scientific">Vibrio nigripulchritudo SOn1</name>
    <dbReference type="NCBI Taxonomy" id="1238450"/>
    <lineage>
        <taxon>Bacteria</taxon>
        <taxon>Pseudomonadati</taxon>
        <taxon>Pseudomonadota</taxon>
        <taxon>Gammaproteobacteria</taxon>
        <taxon>Vibrionales</taxon>
        <taxon>Vibrionaceae</taxon>
        <taxon>Vibrio</taxon>
    </lineage>
</organism>
<dbReference type="PROSITE" id="PS01124">
    <property type="entry name" value="HTH_ARAC_FAMILY_2"/>
    <property type="match status" value="1"/>
</dbReference>
<dbReference type="InterPro" id="IPR029442">
    <property type="entry name" value="GyrI-like"/>
</dbReference>
<dbReference type="InterPro" id="IPR050908">
    <property type="entry name" value="SmbC-like"/>
</dbReference>
<evidence type="ECO:0000256" key="3">
    <source>
        <dbReference type="ARBA" id="ARBA00023163"/>
    </source>
</evidence>
<dbReference type="InterPro" id="IPR018060">
    <property type="entry name" value="HTH_AraC"/>
</dbReference>
<reference evidence="5 6" key="1">
    <citation type="journal article" date="2013" name="ISME J.">
        <title>Comparative genomics of pathogenic lineages of Vibrio nigripulchritudo identifies virulence-associated traits.</title>
        <authorList>
            <person name="Goudenege D."/>
            <person name="Labreuche Y."/>
            <person name="Krin E."/>
            <person name="Ansquer D."/>
            <person name="Mangenot S."/>
            <person name="Calteau A."/>
            <person name="Medigue C."/>
            <person name="Mazel D."/>
            <person name="Polz M.F."/>
            <person name="Le Roux F."/>
        </authorList>
    </citation>
    <scope>NUCLEOTIDE SEQUENCE [LARGE SCALE GENOMIC DNA]</scope>
    <source>
        <strain evidence="5 6">SOn1</strain>
    </source>
</reference>
<evidence type="ECO:0000313" key="5">
    <source>
        <dbReference type="EMBL" id="CCO49798.1"/>
    </source>
</evidence>
<keyword evidence="2" id="KW-0238">DNA-binding</keyword>
<dbReference type="SMART" id="SM00342">
    <property type="entry name" value="HTH_ARAC"/>
    <property type="match status" value="1"/>
</dbReference>
<dbReference type="PROSITE" id="PS00041">
    <property type="entry name" value="HTH_ARAC_FAMILY_1"/>
    <property type="match status" value="1"/>
</dbReference>
<proteinExistence type="predicted"/>
<dbReference type="InterPro" id="IPR011256">
    <property type="entry name" value="Reg_factor_effector_dom_sf"/>
</dbReference>
<feature type="domain" description="HTH araC/xylS-type" evidence="4">
    <location>
        <begin position="10"/>
        <end position="108"/>
    </location>
</feature>
<evidence type="ECO:0000313" key="6">
    <source>
        <dbReference type="Proteomes" id="UP000018211"/>
    </source>
</evidence>
<dbReference type="InterPro" id="IPR009057">
    <property type="entry name" value="Homeodomain-like_sf"/>
</dbReference>
<dbReference type="InterPro" id="IPR020449">
    <property type="entry name" value="Tscrpt_reg_AraC-type_HTH"/>
</dbReference>
<evidence type="ECO:0000256" key="1">
    <source>
        <dbReference type="ARBA" id="ARBA00023015"/>
    </source>
</evidence>
<accession>A0AAV2VYM4</accession>
<evidence type="ECO:0000259" key="4">
    <source>
        <dbReference type="PROSITE" id="PS01124"/>
    </source>
</evidence>
<dbReference type="SUPFAM" id="SSF46689">
    <property type="entry name" value="Homeodomain-like"/>
    <property type="match status" value="2"/>
</dbReference>
<dbReference type="GO" id="GO:0003700">
    <property type="term" value="F:DNA-binding transcription factor activity"/>
    <property type="evidence" value="ECO:0007669"/>
    <property type="project" value="InterPro"/>
</dbReference>
<protein>
    <submittedName>
        <fullName evidence="5">Transcriptional regulator, AraC family</fullName>
    </submittedName>
</protein>
<dbReference type="PANTHER" id="PTHR40055:SF1">
    <property type="entry name" value="TRANSCRIPTIONAL REGULATOR YGIV-RELATED"/>
    <property type="match status" value="1"/>
</dbReference>
<dbReference type="Gene3D" id="1.10.10.60">
    <property type="entry name" value="Homeodomain-like"/>
    <property type="match status" value="2"/>
</dbReference>
<keyword evidence="3" id="KW-0804">Transcription</keyword>
<dbReference type="PRINTS" id="PR00032">
    <property type="entry name" value="HTHARAC"/>
</dbReference>
<dbReference type="Pfam" id="PF12833">
    <property type="entry name" value="HTH_18"/>
    <property type="match status" value="1"/>
</dbReference>
<dbReference type="GO" id="GO:0043565">
    <property type="term" value="F:sequence-specific DNA binding"/>
    <property type="evidence" value="ECO:0007669"/>
    <property type="project" value="InterPro"/>
</dbReference>
<dbReference type="SMART" id="SM00871">
    <property type="entry name" value="AraC_E_bind"/>
    <property type="match status" value="1"/>
</dbReference>
<dbReference type="AlphaFoldDB" id="A0AAV2VYM4"/>
<dbReference type="RefSeq" id="WP_022613820.1">
    <property type="nucleotide sequence ID" value="NZ_LK391965.1"/>
</dbReference>
<dbReference type="Gene3D" id="3.20.80.10">
    <property type="entry name" value="Regulatory factor, effector binding domain"/>
    <property type="match status" value="1"/>
</dbReference>
<dbReference type="InterPro" id="IPR018062">
    <property type="entry name" value="HTH_AraC-typ_CS"/>
</dbReference>
<dbReference type="Pfam" id="PF06445">
    <property type="entry name" value="GyrI-like"/>
    <property type="match status" value="1"/>
</dbReference>
<dbReference type="SUPFAM" id="SSF55136">
    <property type="entry name" value="Probable bacterial effector-binding domain"/>
    <property type="match status" value="1"/>
</dbReference>
<gene>
    <name evidence="5" type="ORF">VIBNISOn1_900022</name>
</gene>